<dbReference type="Proteomes" id="UP000828924">
    <property type="component" value="Chromosome"/>
</dbReference>
<name>A0ABY3WM76_9ACTN</name>
<reference evidence="1 2" key="1">
    <citation type="submission" date="2021-03" db="EMBL/GenBank/DDBJ databases">
        <title>Complete genome of Streptomyces formicae strain 1H-GS9 (DSM 100524).</title>
        <authorList>
            <person name="Atanasov K.E."/>
            <person name="Altabella T."/>
            <person name="Ferrer A."/>
        </authorList>
    </citation>
    <scope>NUCLEOTIDE SEQUENCE [LARGE SCALE GENOMIC DNA]</scope>
    <source>
        <strain evidence="1 2">1H-GS9</strain>
    </source>
</reference>
<dbReference type="RefSeq" id="WP_242332659.1">
    <property type="nucleotide sequence ID" value="NZ_CP071872.1"/>
</dbReference>
<keyword evidence="2" id="KW-1185">Reference proteome</keyword>
<accession>A0ABY3WM76</accession>
<evidence type="ECO:0000313" key="1">
    <source>
        <dbReference type="EMBL" id="UNM13739.1"/>
    </source>
</evidence>
<organism evidence="1 2">
    <name type="scientific">Streptomyces formicae</name>
    <dbReference type="NCBI Taxonomy" id="1616117"/>
    <lineage>
        <taxon>Bacteria</taxon>
        <taxon>Bacillati</taxon>
        <taxon>Actinomycetota</taxon>
        <taxon>Actinomycetes</taxon>
        <taxon>Kitasatosporales</taxon>
        <taxon>Streptomycetaceae</taxon>
        <taxon>Streptomyces</taxon>
    </lineage>
</organism>
<protein>
    <submittedName>
        <fullName evidence="1">Uncharacterized protein</fullName>
    </submittedName>
</protein>
<evidence type="ECO:0000313" key="2">
    <source>
        <dbReference type="Proteomes" id="UP000828924"/>
    </source>
</evidence>
<sequence length="65" mass="6812">MTHAFRQMTAGLERVSPAAPMTMAAAIIALASAMGRPVTPAETAEMPAIPKGATRAQYAQILRCI</sequence>
<proteinExistence type="predicted"/>
<gene>
    <name evidence="1" type="ORF">J4032_21825</name>
</gene>
<dbReference type="EMBL" id="CP071872">
    <property type="protein sequence ID" value="UNM13739.1"/>
    <property type="molecule type" value="Genomic_DNA"/>
</dbReference>